<dbReference type="EC" id="2.7.7.65" evidence="2"/>
<name>A0AAN0Y5G5_VIBNA</name>
<feature type="transmembrane region" description="Helical" evidence="4">
    <location>
        <begin position="230"/>
        <end position="254"/>
    </location>
</feature>
<dbReference type="Pfam" id="PF00990">
    <property type="entry name" value="GGDEF"/>
    <property type="match status" value="1"/>
</dbReference>
<dbReference type="AlphaFoldDB" id="A0AAN0Y5G5"/>
<evidence type="ECO:0000256" key="3">
    <source>
        <dbReference type="ARBA" id="ARBA00034247"/>
    </source>
</evidence>
<feature type="domain" description="GGDEF" evidence="5">
    <location>
        <begin position="303"/>
        <end position="435"/>
    </location>
</feature>
<dbReference type="SMART" id="SM00267">
    <property type="entry name" value="GGDEF"/>
    <property type="match status" value="1"/>
</dbReference>
<dbReference type="Proteomes" id="UP000092741">
    <property type="component" value="Chromosome 2"/>
</dbReference>
<comment type="cofactor">
    <cofactor evidence="1">
        <name>Mg(2+)</name>
        <dbReference type="ChEBI" id="CHEBI:18420"/>
    </cofactor>
</comment>
<evidence type="ECO:0000259" key="5">
    <source>
        <dbReference type="PROSITE" id="PS50887"/>
    </source>
</evidence>
<keyword evidence="4" id="KW-0812">Transmembrane</keyword>
<dbReference type="PANTHER" id="PTHR45138">
    <property type="entry name" value="REGULATORY COMPONENTS OF SENSORY TRANSDUCTION SYSTEM"/>
    <property type="match status" value="1"/>
</dbReference>
<dbReference type="Pfam" id="PF05228">
    <property type="entry name" value="CHASE4"/>
    <property type="match status" value="1"/>
</dbReference>
<dbReference type="PROSITE" id="PS50887">
    <property type="entry name" value="GGDEF"/>
    <property type="match status" value="1"/>
</dbReference>
<dbReference type="InterPro" id="IPR043128">
    <property type="entry name" value="Rev_trsase/Diguanyl_cyclase"/>
</dbReference>
<dbReference type="GO" id="GO:1902201">
    <property type="term" value="P:negative regulation of bacterial-type flagellum-dependent cell motility"/>
    <property type="evidence" value="ECO:0007669"/>
    <property type="project" value="TreeGrafter"/>
</dbReference>
<dbReference type="CDD" id="cd01949">
    <property type="entry name" value="GGDEF"/>
    <property type="match status" value="1"/>
</dbReference>
<dbReference type="InterPro" id="IPR029787">
    <property type="entry name" value="Nucleotide_cyclase"/>
</dbReference>
<dbReference type="Gene3D" id="3.30.70.270">
    <property type="match status" value="1"/>
</dbReference>
<comment type="catalytic activity">
    <reaction evidence="3">
        <text>2 GTP = 3',3'-c-di-GMP + 2 diphosphate</text>
        <dbReference type="Rhea" id="RHEA:24898"/>
        <dbReference type="ChEBI" id="CHEBI:33019"/>
        <dbReference type="ChEBI" id="CHEBI:37565"/>
        <dbReference type="ChEBI" id="CHEBI:58805"/>
        <dbReference type="EC" id="2.7.7.65"/>
    </reaction>
</comment>
<dbReference type="InterPro" id="IPR050469">
    <property type="entry name" value="Diguanylate_Cyclase"/>
</dbReference>
<evidence type="ECO:0000313" key="7">
    <source>
        <dbReference type="Proteomes" id="UP000092741"/>
    </source>
</evidence>
<dbReference type="RefSeq" id="WP_020334829.1">
    <property type="nucleotide sequence ID" value="NZ_ATFJ01000032.1"/>
</dbReference>
<evidence type="ECO:0000313" key="6">
    <source>
        <dbReference type="EMBL" id="ANQ14219.1"/>
    </source>
</evidence>
<dbReference type="SUPFAM" id="SSF55073">
    <property type="entry name" value="Nucleotide cyclase"/>
    <property type="match status" value="1"/>
</dbReference>
<organism evidence="6 7">
    <name type="scientific">Vibrio natriegens NBRC 15636 = ATCC 14048 = DSM 759</name>
    <dbReference type="NCBI Taxonomy" id="1219067"/>
    <lineage>
        <taxon>Bacteria</taxon>
        <taxon>Pseudomonadati</taxon>
        <taxon>Pseudomonadota</taxon>
        <taxon>Gammaproteobacteria</taxon>
        <taxon>Vibrionales</taxon>
        <taxon>Vibrionaceae</taxon>
        <taxon>Vibrio</taxon>
    </lineage>
</organism>
<protein>
    <recommendedName>
        <fullName evidence="2">diguanylate cyclase</fullName>
        <ecNumber evidence="2">2.7.7.65</ecNumber>
    </recommendedName>
</protein>
<dbReference type="PROSITE" id="PS51257">
    <property type="entry name" value="PROKAR_LIPOPROTEIN"/>
    <property type="match status" value="1"/>
</dbReference>
<dbReference type="KEGG" id="vna:PN96_20280"/>
<sequence>MRTITWLLFVMVVSVFGCLVYFLNSLDSLAADELSHRVQLALQLEKRNARDSLEEYSFWDEAYQKIEVERDLAWVAKNSGDYLMDKHDFDFSVAITRGDQEVYLIKSGDAKTINYNDLKQPLLEMMAVSKQLNTEKKLTNGLFRIGQDVYHIVGGPFISEQNKQAREGTYLALGKRIDTDYLSELENDYQLFGLNLNNSADGLVSYKTLYSPSGGIIGYLSWQPHVPSKAIIPTITLITILFAFLITAVTMYILKKEQVSREEYEGQLFEEATTDSLTKVKNRRYFMMMGVNEFNTCNLLEEKRLSVLVLDIDYFKSINDKFGHSVGDKALTHFTQVCRTGLRKADILGRIGGEEFAIILPLTDAKKAKEIANRIRVLIEKSPCVSHGKLINLTVSIGIAAFNQQDTFEAMLEEADKALYNAKHQGRNQVIIYHDYTQELG</sequence>
<evidence type="ECO:0000256" key="2">
    <source>
        <dbReference type="ARBA" id="ARBA00012528"/>
    </source>
</evidence>
<gene>
    <name evidence="6" type="ORF">BA890_15780</name>
</gene>
<keyword evidence="7" id="KW-1185">Reference proteome</keyword>
<dbReference type="GeneID" id="70915180"/>
<evidence type="ECO:0000256" key="4">
    <source>
        <dbReference type="SAM" id="Phobius"/>
    </source>
</evidence>
<dbReference type="EMBL" id="CP016346">
    <property type="protein sequence ID" value="ANQ14219.1"/>
    <property type="molecule type" value="Genomic_DNA"/>
</dbReference>
<dbReference type="InterPro" id="IPR000160">
    <property type="entry name" value="GGDEF_dom"/>
</dbReference>
<reference evidence="6 7" key="1">
    <citation type="submission" date="2016-07" db="EMBL/GenBank/DDBJ databases">
        <title>Developing Vibrio natriegens as a novel, fast-growing host for biotechnology.</title>
        <authorList>
            <person name="Weinstock M.T."/>
            <person name="Hesek E.D."/>
            <person name="Wilson C.M."/>
            <person name="Gibson D.G."/>
        </authorList>
    </citation>
    <scope>NUCLEOTIDE SEQUENCE [LARGE SCALE GENOMIC DNA]</scope>
    <source>
        <strain evidence="6 7">ATCC 14048</strain>
    </source>
</reference>
<dbReference type="GO" id="GO:0052621">
    <property type="term" value="F:diguanylate cyclase activity"/>
    <property type="evidence" value="ECO:0007669"/>
    <property type="project" value="UniProtKB-EC"/>
</dbReference>
<dbReference type="PANTHER" id="PTHR45138:SF9">
    <property type="entry name" value="DIGUANYLATE CYCLASE DGCM-RELATED"/>
    <property type="match status" value="1"/>
</dbReference>
<dbReference type="NCBIfam" id="TIGR00254">
    <property type="entry name" value="GGDEF"/>
    <property type="match status" value="1"/>
</dbReference>
<dbReference type="InterPro" id="IPR007892">
    <property type="entry name" value="CHASE4"/>
</dbReference>
<dbReference type="GO" id="GO:0005886">
    <property type="term" value="C:plasma membrane"/>
    <property type="evidence" value="ECO:0007669"/>
    <property type="project" value="TreeGrafter"/>
</dbReference>
<proteinExistence type="predicted"/>
<keyword evidence="4" id="KW-0472">Membrane</keyword>
<dbReference type="GO" id="GO:0043709">
    <property type="term" value="P:cell adhesion involved in single-species biofilm formation"/>
    <property type="evidence" value="ECO:0007669"/>
    <property type="project" value="TreeGrafter"/>
</dbReference>
<dbReference type="FunFam" id="3.30.70.270:FF:000001">
    <property type="entry name" value="Diguanylate cyclase domain protein"/>
    <property type="match status" value="1"/>
</dbReference>
<keyword evidence="4" id="KW-1133">Transmembrane helix</keyword>
<accession>A0AAN0Y5G5</accession>
<evidence type="ECO:0000256" key="1">
    <source>
        <dbReference type="ARBA" id="ARBA00001946"/>
    </source>
</evidence>